<dbReference type="PROSITE" id="PS51677">
    <property type="entry name" value="NODB"/>
    <property type="match status" value="1"/>
</dbReference>
<dbReference type="Proteomes" id="UP000019489">
    <property type="component" value="Unassembled WGS sequence"/>
</dbReference>
<dbReference type="InterPro" id="IPR011330">
    <property type="entry name" value="Glyco_hydro/deAcase_b/a-brl"/>
</dbReference>
<dbReference type="AlphaFoldDB" id="W9GC81"/>
<dbReference type="GO" id="GO:0016810">
    <property type="term" value="F:hydrolase activity, acting on carbon-nitrogen (but not peptide) bonds"/>
    <property type="evidence" value="ECO:0007669"/>
    <property type="project" value="InterPro"/>
</dbReference>
<organism evidence="3 4">
    <name type="scientific">Intrasporangium oryzae NRRL B-24470</name>
    <dbReference type="NCBI Taxonomy" id="1386089"/>
    <lineage>
        <taxon>Bacteria</taxon>
        <taxon>Bacillati</taxon>
        <taxon>Actinomycetota</taxon>
        <taxon>Actinomycetes</taxon>
        <taxon>Micrococcales</taxon>
        <taxon>Intrasporangiaceae</taxon>
        <taxon>Intrasporangium</taxon>
    </lineage>
</organism>
<name>W9GC81_9MICO</name>
<dbReference type="GO" id="GO:0005975">
    <property type="term" value="P:carbohydrate metabolic process"/>
    <property type="evidence" value="ECO:0007669"/>
    <property type="project" value="InterPro"/>
</dbReference>
<gene>
    <name evidence="3" type="ORF">N865_03355</name>
</gene>
<dbReference type="OrthoDB" id="9797391at2"/>
<feature type="domain" description="NodB homology" evidence="2">
    <location>
        <begin position="56"/>
        <end position="232"/>
    </location>
</feature>
<dbReference type="InterPro" id="IPR002509">
    <property type="entry name" value="NODB_dom"/>
</dbReference>
<evidence type="ECO:0000256" key="1">
    <source>
        <dbReference type="SAM" id="SignalP"/>
    </source>
</evidence>
<dbReference type="RefSeq" id="WP_034802087.1">
    <property type="nucleotide sequence ID" value="NZ_AWSA01000007.1"/>
</dbReference>
<reference evidence="3 4" key="1">
    <citation type="submission" date="2013-08" db="EMBL/GenBank/DDBJ databases">
        <title>Intrasporangium oryzae NRRL B-24470.</title>
        <authorList>
            <person name="Liu H."/>
            <person name="Wang G."/>
        </authorList>
    </citation>
    <scope>NUCLEOTIDE SEQUENCE [LARGE SCALE GENOMIC DNA]</scope>
    <source>
        <strain evidence="3 4">NRRL B-24470</strain>
    </source>
</reference>
<feature type="chain" id="PRO_5004920288" evidence="1">
    <location>
        <begin position="20"/>
        <end position="236"/>
    </location>
</feature>
<evidence type="ECO:0000313" key="3">
    <source>
        <dbReference type="EMBL" id="EWT02837.1"/>
    </source>
</evidence>
<keyword evidence="1" id="KW-0732">Signal</keyword>
<keyword evidence="4" id="KW-1185">Reference proteome</keyword>
<feature type="signal peptide" evidence="1">
    <location>
        <begin position="1"/>
        <end position="19"/>
    </location>
</feature>
<protein>
    <submittedName>
        <fullName evidence="3">Polysaccharide deacetylase</fullName>
    </submittedName>
</protein>
<evidence type="ECO:0000259" key="2">
    <source>
        <dbReference type="PROSITE" id="PS51677"/>
    </source>
</evidence>
<dbReference type="Gene3D" id="3.20.20.370">
    <property type="entry name" value="Glycoside hydrolase/deacetylase"/>
    <property type="match status" value="1"/>
</dbReference>
<proteinExistence type="predicted"/>
<evidence type="ECO:0000313" key="4">
    <source>
        <dbReference type="Proteomes" id="UP000019489"/>
    </source>
</evidence>
<dbReference type="eggNOG" id="COG0726">
    <property type="taxonomic scope" value="Bacteria"/>
</dbReference>
<dbReference type="InterPro" id="IPR050248">
    <property type="entry name" value="Polysacc_deacetylase_ArnD"/>
</dbReference>
<dbReference type="STRING" id="1386089.N865_03355"/>
<dbReference type="PANTHER" id="PTHR10587">
    <property type="entry name" value="GLYCOSYL TRANSFERASE-RELATED"/>
    <property type="match status" value="1"/>
</dbReference>
<dbReference type="Pfam" id="PF01522">
    <property type="entry name" value="Polysacc_deac_1"/>
    <property type="match status" value="1"/>
</dbReference>
<dbReference type="SUPFAM" id="SSF88713">
    <property type="entry name" value="Glycoside hydrolase/deacetylase"/>
    <property type="match status" value="1"/>
</dbReference>
<dbReference type="EMBL" id="AWSA01000007">
    <property type="protein sequence ID" value="EWT02837.1"/>
    <property type="molecule type" value="Genomic_DNA"/>
</dbReference>
<sequence length="236" mass="25971">MKTRVTTIMASLFTVLALAAVLAGPAAPAPSRTASRAGATTSQTTDVATAPVAYAGTVYLTFDDGPHPTWTPRVLSILRKYGVHAVFFELGQNISYYPSITRSLRYYGNLIGNHTWSHPNLTYLSTSSVIWQLNKMEWTLGYRPRCVRPPYGATNSRIATIIANRGQRQILWTVDPRDWSRPGTWTIVNRVLANVRSGSRILLHDGGGDRSQTVAALDLLIPRLRARGFVLGLMAC</sequence>
<accession>W9GC81</accession>
<dbReference type="PATRIC" id="fig|1386089.3.peg.944"/>
<comment type="caution">
    <text evidence="3">The sequence shown here is derived from an EMBL/GenBank/DDBJ whole genome shotgun (WGS) entry which is preliminary data.</text>
</comment>